<dbReference type="Pfam" id="PF00240">
    <property type="entry name" value="ubiquitin"/>
    <property type="match status" value="1"/>
</dbReference>
<dbReference type="InterPro" id="IPR019954">
    <property type="entry name" value="Ubiquitin_CS"/>
</dbReference>
<keyword evidence="3 6" id="KW-0833">Ubl conjugation pathway</keyword>
<proteinExistence type="inferred from homology"/>
<evidence type="ECO:0000256" key="6">
    <source>
        <dbReference type="RuleBase" id="RU366025"/>
    </source>
</evidence>
<dbReference type="InterPro" id="IPR018200">
    <property type="entry name" value="USP_CS"/>
</dbReference>
<keyword evidence="2 6" id="KW-0645">Protease</keyword>
<dbReference type="InterPro" id="IPR038765">
    <property type="entry name" value="Papain-like_cys_pep_sf"/>
</dbReference>
<evidence type="ECO:0000259" key="8">
    <source>
        <dbReference type="PROSITE" id="PS50235"/>
    </source>
</evidence>
<evidence type="ECO:0000256" key="5">
    <source>
        <dbReference type="ARBA" id="ARBA00022807"/>
    </source>
</evidence>
<dbReference type="PROSITE" id="PS50235">
    <property type="entry name" value="USP_3"/>
    <property type="match status" value="1"/>
</dbReference>
<evidence type="ECO:0000259" key="7">
    <source>
        <dbReference type="PROSITE" id="PS50053"/>
    </source>
</evidence>
<dbReference type="SUPFAM" id="SSF54236">
    <property type="entry name" value="Ubiquitin-like"/>
    <property type="match status" value="1"/>
</dbReference>
<organism evidence="9 10">
    <name type="scientific">Candida boidinii</name>
    <name type="common">Yeast</name>
    <dbReference type="NCBI Taxonomy" id="5477"/>
    <lineage>
        <taxon>Eukaryota</taxon>
        <taxon>Fungi</taxon>
        <taxon>Dikarya</taxon>
        <taxon>Ascomycota</taxon>
        <taxon>Saccharomycotina</taxon>
        <taxon>Pichiomycetes</taxon>
        <taxon>Pichiales</taxon>
        <taxon>Pichiaceae</taxon>
        <taxon>Ogataea</taxon>
        <taxon>Ogataea/Candida clade</taxon>
    </lineage>
</organism>
<sequence length="496" mass="56992">MSMVTVNIKNSGKTYPVEVDLTEPGLTFKLQIFSLTNIPPERQKVLLKGGQLKDDSDLNKFNLKSNQTIMVLGTPDNTILNDKPKEAIKFLEDNAKNGGDISKLDNNPLGLVNLGNTCYLNSSLQTLNKIEELKEDLIKYERPASPSLEDKLVFNLKELFNRLNNNPLSENSVTPLNFLSNLRLNLPQFNERSNEGFFKQQDAEEAYSQILTILLKKFPKLTKFFTIEFKKYTKCIELPESEVEVGYDEALKLNCHITIQTNFLKDGLINDLKEVLEKNNEVLGRDAKYEIERKITKLPKYLTVHFVRFFWKRETNKKSKILRKVQFPFELDLVDLVDDSVKDDIVKVRDDIYKIEKQNEEEVRTFKKTKLGVSNTNETLNIKDQLVRQKDEFKKLNSQWKQNYIDILPKDFDLNSGENPSSLYELTSIIAHQGSNADSGHYQAFIKDDNDLTGENWWRFNDDKVSVVKRDKIESLAGGSEGDSALILIYKGVGLP</sequence>
<dbReference type="InterPro" id="IPR029071">
    <property type="entry name" value="Ubiquitin-like_domsf"/>
</dbReference>
<feature type="domain" description="Ubiquitin-like" evidence="7">
    <location>
        <begin position="4"/>
        <end position="72"/>
    </location>
</feature>
<dbReference type="PROSITE" id="PS00299">
    <property type="entry name" value="UBIQUITIN_1"/>
    <property type="match status" value="1"/>
</dbReference>
<comment type="similarity">
    <text evidence="6">Belongs to the peptidase C19 family.</text>
</comment>
<reference evidence="9" key="1">
    <citation type="submission" date="2023-04" db="EMBL/GenBank/DDBJ databases">
        <title>Candida boidinii NBRC 10035.</title>
        <authorList>
            <person name="Ichikawa N."/>
            <person name="Sato H."/>
            <person name="Tonouchi N."/>
        </authorList>
    </citation>
    <scope>NUCLEOTIDE SEQUENCE</scope>
    <source>
        <strain evidence="9">NBRC 10035</strain>
    </source>
</reference>
<dbReference type="PANTHER" id="PTHR43982:SF1">
    <property type="entry name" value="UBIQUITIN CARBOXYL-TERMINAL HYDROLASE 14"/>
    <property type="match status" value="1"/>
</dbReference>
<dbReference type="PROSITE" id="PS00973">
    <property type="entry name" value="USP_2"/>
    <property type="match status" value="1"/>
</dbReference>
<evidence type="ECO:0000256" key="3">
    <source>
        <dbReference type="ARBA" id="ARBA00022786"/>
    </source>
</evidence>
<keyword evidence="10" id="KW-1185">Reference proteome</keyword>
<gene>
    <name evidence="9" type="ORF">Cboi02_000036300</name>
</gene>
<dbReference type="Pfam" id="PF00443">
    <property type="entry name" value="UCH"/>
    <property type="match status" value="1"/>
</dbReference>
<evidence type="ECO:0000313" key="10">
    <source>
        <dbReference type="Proteomes" id="UP001165120"/>
    </source>
</evidence>
<dbReference type="CDD" id="cd16104">
    <property type="entry name" value="Ubl_USP14_like"/>
    <property type="match status" value="1"/>
</dbReference>
<keyword evidence="5 6" id="KW-0788">Thiol protease</keyword>
<dbReference type="GO" id="GO:0043161">
    <property type="term" value="P:proteasome-mediated ubiquitin-dependent protein catabolic process"/>
    <property type="evidence" value="ECO:0007669"/>
    <property type="project" value="InterPro"/>
</dbReference>
<feature type="domain" description="USP" evidence="8">
    <location>
        <begin position="109"/>
        <end position="493"/>
    </location>
</feature>
<dbReference type="InterPro" id="IPR000626">
    <property type="entry name" value="Ubiquitin-like_dom"/>
</dbReference>
<evidence type="ECO:0000256" key="4">
    <source>
        <dbReference type="ARBA" id="ARBA00022801"/>
    </source>
</evidence>
<dbReference type="Gene3D" id="3.10.20.90">
    <property type="entry name" value="Phosphatidylinositol 3-kinase Catalytic Subunit, Chain A, domain 1"/>
    <property type="match status" value="1"/>
</dbReference>
<dbReference type="SMART" id="SM00213">
    <property type="entry name" value="UBQ"/>
    <property type="match status" value="1"/>
</dbReference>
<dbReference type="InterPro" id="IPR001394">
    <property type="entry name" value="Peptidase_C19_UCH"/>
</dbReference>
<dbReference type="Proteomes" id="UP001165120">
    <property type="component" value="Unassembled WGS sequence"/>
</dbReference>
<dbReference type="PROSITE" id="PS50053">
    <property type="entry name" value="UBIQUITIN_2"/>
    <property type="match status" value="1"/>
</dbReference>
<evidence type="ECO:0000313" key="9">
    <source>
        <dbReference type="EMBL" id="GME66925.1"/>
    </source>
</evidence>
<dbReference type="AlphaFoldDB" id="A0A9W6SUY8"/>
<dbReference type="GO" id="GO:0061136">
    <property type="term" value="P:regulation of proteasomal protein catabolic process"/>
    <property type="evidence" value="ECO:0007669"/>
    <property type="project" value="TreeGrafter"/>
</dbReference>
<dbReference type="PANTHER" id="PTHR43982">
    <property type="entry name" value="UBIQUITIN CARBOXYL-TERMINAL HYDROLASE"/>
    <property type="match status" value="1"/>
</dbReference>
<name>A0A9W6SUY8_CANBO</name>
<dbReference type="InterPro" id="IPR028889">
    <property type="entry name" value="USP"/>
</dbReference>
<dbReference type="EC" id="3.4.19.12" evidence="6"/>
<dbReference type="SUPFAM" id="SSF54001">
    <property type="entry name" value="Cysteine proteinases"/>
    <property type="match status" value="1"/>
</dbReference>
<evidence type="ECO:0000256" key="1">
    <source>
        <dbReference type="ARBA" id="ARBA00000707"/>
    </source>
</evidence>
<comment type="caution">
    <text evidence="9">The sequence shown here is derived from an EMBL/GenBank/DDBJ whole genome shotgun (WGS) entry which is preliminary data.</text>
</comment>
<dbReference type="GO" id="GO:0016579">
    <property type="term" value="P:protein deubiquitination"/>
    <property type="evidence" value="ECO:0007669"/>
    <property type="project" value="InterPro"/>
</dbReference>
<dbReference type="EMBL" id="BSXN01000064">
    <property type="protein sequence ID" value="GME66925.1"/>
    <property type="molecule type" value="Genomic_DNA"/>
</dbReference>
<comment type="catalytic activity">
    <reaction evidence="1 6">
        <text>Thiol-dependent hydrolysis of ester, thioester, amide, peptide and isopeptide bonds formed by the C-terminal Gly of ubiquitin (a 76-residue protein attached to proteins as an intracellular targeting signal).</text>
        <dbReference type="EC" id="3.4.19.12"/>
    </reaction>
</comment>
<dbReference type="PROSITE" id="PS00972">
    <property type="entry name" value="USP_1"/>
    <property type="match status" value="1"/>
</dbReference>
<dbReference type="Gene3D" id="3.90.70.10">
    <property type="entry name" value="Cysteine proteinases"/>
    <property type="match status" value="1"/>
</dbReference>
<dbReference type="InterPro" id="IPR044635">
    <property type="entry name" value="UBP14-like"/>
</dbReference>
<dbReference type="GO" id="GO:0004843">
    <property type="term" value="F:cysteine-type deubiquitinase activity"/>
    <property type="evidence" value="ECO:0007669"/>
    <property type="project" value="UniProtKB-UniRule"/>
</dbReference>
<evidence type="ECO:0000256" key="2">
    <source>
        <dbReference type="ARBA" id="ARBA00022670"/>
    </source>
</evidence>
<keyword evidence="4 6" id="KW-0378">Hydrolase</keyword>
<protein>
    <recommendedName>
        <fullName evidence="6">Ubiquitin carboxyl-terminal hydrolase</fullName>
        <ecNumber evidence="6">3.4.19.12</ecNumber>
    </recommendedName>
</protein>
<accession>A0A9W6SUY8</accession>
<dbReference type="GO" id="GO:0070628">
    <property type="term" value="F:proteasome binding"/>
    <property type="evidence" value="ECO:0007669"/>
    <property type="project" value="TreeGrafter"/>
</dbReference>